<dbReference type="Gene3D" id="3.90.550.10">
    <property type="entry name" value="Spore Coat Polysaccharide Biosynthesis Protein SpsA, Chain A"/>
    <property type="match status" value="1"/>
</dbReference>
<name>A0A2V3PRA1_9BACT</name>
<reference evidence="3 4" key="1">
    <citation type="submission" date="2018-03" db="EMBL/GenBank/DDBJ databases">
        <title>Genomic Encyclopedia of Archaeal and Bacterial Type Strains, Phase II (KMG-II): from individual species to whole genera.</title>
        <authorList>
            <person name="Goeker M."/>
        </authorList>
    </citation>
    <scope>NUCLEOTIDE SEQUENCE [LARGE SCALE GENOMIC DNA]</scope>
    <source>
        <strain evidence="3 4">DSM 100214</strain>
    </source>
</reference>
<evidence type="ECO:0000313" key="3">
    <source>
        <dbReference type="EMBL" id="PXV64676.1"/>
    </source>
</evidence>
<comment type="caution">
    <text evidence="3">The sequence shown here is derived from an EMBL/GenBank/DDBJ whole genome shotgun (WGS) entry which is preliminary data.</text>
</comment>
<dbReference type="GO" id="GO:0016758">
    <property type="term" value="F:hexosyltransferase activity"/>
    <property type="evidence" value="ECO:0007669"/>
    <property type="project" value="UniProtKB-ARBA"/>
</dbReference>
<keyword evidence="1" id="KW-0472">Membrane</keyword>
<keyword evidence="4" id="KW-1185">Reference proteome</keyword>
<proteinExistence type="predicted"/>
<evidence type="ECO:0000259" key="2">
    <source>
        <dbReference type="Pfam" id="PF00535"/>
    </source>
</evidence>
<keyword evidence="1" id="KW-1133">Transmembrane helix</keyword>
<dbReference type="InterPro" id="IPR001173">
    <property type="entry name" value="Glyco_trans_2-like"/>
</dbReference>
<keyword evidence="3" id="KW-0808">Transferase</keyword>
<evidence type="ECO:0000256" key="1">
    <source>
        <dbReference type="SAM" id="Phobius"/>
    </source>
</evidence>
<keyword evidence="1" id="KW-0812">Transmembrane</keyword>
<accession>A0A2V3PRA1</accession>
<dbReference type="RefSeq" id="WP_110310398.1">
    <property type="nucleotide sequence ID" value="NZ_QICL01000009.1"/>
</dbReference>
<feature type="transmembrane region" description="Helical" evidence="1">
    <location>
        <begin position="12"/>
        <end position="33"/>
    </location>
</feature>
<dbReference type="EMBL" id="QICL01000009">
    <property type="protein sequence ID" value="PXV64676.1"/>
    <property type="molecule type" value="Genomic_DNA"/>
</dbReference>
<dbReference type="Proteomes" id="UP000247973">
    <property type="component" value="Unassembled WGS sequence"/>
</dbReference>
<dbReference type="InterPro" id="IPR029044">
    <property type="entry name" value="Nucleotide-diphossugar_trans"/>
</dbReference>
<feature type="transmembrane region" description="Helical" evidence="1">
    <location>
        <begin position="306"/>
        <end position="337"/>
    </location>
</feature>
<evidence type="ECO:0000313" key="4">
    <source>
        <dbReference type="Proteomes" id="UP000247973"/>
    </source>
</evidence>
<organism evidence="3 4">
    <name type="scientific">Dysgonomonas alginatilytica</name>
    <dbReference type="NCBI Taxonomy" id="1605892"/>
    <lineage>
        <taxon>Bacteria</taxon>
        <taxon>Pseudomonadati</taxon>
        <taxon>Bacteroidota</taxon>
        <taxon>Bacteroidia</taxon>
        <taxon>Bacteroidales</taxon>
        <taxon>Dysgonomonadaceae</taxon>
        <taxon>Dysgonomonas</taxon>
    </lineage>
</organism>
<protein>
    <submittedName>
        <fullName evidence="3">Cellulose synthase/poly-beta-1,6-N-acetylglucosamine synthase-like glycosyltransferase</fullName>
    </submittedName>
</protein>
<dbReference type="Pfam" id="PF00535">
    <property type="entry name" value="Glycos_transf_2"/>
    <property type="match status" value="1"/>
</dbReference>
<sequence>MEQFLSYFTLDIIGITLLSILLITLIIQIFFYIQYYKKPVSYFNKISSYKEDITNLPSVSVIIVAKDESENLARCLPSILNQDYPDYEVIVVNDGSTDESEFLLKSLKKEYPYLYSTFSPYSDANETIQNKVLPLTIGIKAARKDILLFTEADSLPMTNQWIKSMMNNLAGKDIVIGYSRFTEGEDFSNKTALFDNLIFTLQYMSMAIKNKPFAGLYKNLAYKKHLFFDNKGFSATLNYDNAEEVFVNHIMTNNNTAVALDQDSYVSTELDSFSHWRKIKTAYSRAKFNFKGFTAGVFSLETFSRYLFYLITIASIAYSSISLLWVYLTVAILFFIIRYTVQVIILNKAADHFLTTRFHLALPFLDTIQPYYNSYFSRISKSKKRRKK</sequence>
<dbReference type="OrthoDB" id="9800276at2"/>
<feature type="domain" description="Glycosyltransferase 2-like" evidence="2">
    <location>
        <begin position="60"/>
        <end position="194"/>
    </location>
</feature>
<dbReference type="PANTHER" id="PTHR22916:SF3">
    <property type="entry name" value="UDP-GLCNAC:BETAGAL BETA-1,3-N-ACETYLGLUCOSAMINYLTRANSFERASE-LIKE PROTEIN 1"/>
    <property type="match status" value="1"/>
</dbReference>
<dbReference type="SUPFAM" id="SSF53448">
    <property type="entry name" value="Nucleotide-diphospho-sugar transferases"/>
    <property type="match status" value="1"/>
</dbReference>
<dbReference type="PANTHER" id="PTHR22916">
    <property type="entry name" value="GLYCOSYLTRANSFERASE"/>
    <property type="match status" value="1"/>
</dbReference>
<gene>
    <name evidence="3" type="ORF">CLV62_1092</name>
</gene>
<dbReference type="AlphaFoldDB" id="A0A2V3PRA1"/>